<evidence type="ECO:0000313" key="1">
    <source>
        <dbReference type="EMBL" id="MCK8495191.1"/>
    </source>
</evidence>
<keyword evidence="2" id="KW-1185">Reference proteome</keyword>
<name>A0ABT0HSP3_9BACT</name>
<accession>A0ABT0HSP3</accession>
<comment type="caution">
    <text evidence="1">The sequence shown here is derived from an EMBL/GenBank/DDBJ whole genome shotgun (WGS) entry which is preliminary data.</text>
</comment>
<reference evidence="1 2" key="1">
    <citation type="submission" date="2022-04" db="EMBL/GenBank/DDBJ databases">
        <title>Spirosoma sp. strain RP8 genome sequencing and assembly.</title>
        <authorList>
            <person name="Jung Y."/>
        </authorList>
    </citation>
    <scope>NUCLEOTIDE SEQUENCE [LARGE SCALE GENOMIC DNA]</scope>
    <source>
        <strain evidence="1 2">RP8</strain>
    </source>
</reference>
<evidence type="ECO:0008006" key="3">
    <source>
        <dbReference type="Google" id="ProtNLM"/>
    </source>
</evidence>
<dbReference type="EMBL" id="JALPRF010000007">
    <property type="protein sequence ID" value="MCK8495191.1"/>
    <property type="molecule type" value="Genomic_DNA"/>
</dbReference>
<protein>
    <recommendedName>
        <fullName evidence="3">PAS domain-containing protein</fullName>
    </recommendedName>
</protein>
<gene>
    <name evidence="1" type="ORF">M0L20_25185</name>
</gene>
<dbReference type="RefSeq" id="WP_248479904.1">
    <property type="nucleotide sequence ID" value="NZ_JALPRF010000007.1"/>
</dbReference>
<dbReference type="Proteomes" id="UP001202180">
    <property type="component" value="Unassembled WGS sequence"/>
</dbReference>
<evidence type="ECO:0000313" key="2">
    <source>
        <dbReference type="Proteomes" id="UP001202180"/>
    </source>
</evidence>
<dbReference type="InterPro" id="IPR035965">
    <property type="entry name" value="PAS-like_dom_sf"/>
</dbReference>
<sequence>MNDLLSAASADPNANQQAHDLQATQQLLRATLDASTDMIQVFEAVRNGHGEIIDFTWILNNHAAQVIYGDVVGKSLLERQPGVMEEGIFAAFKQVMETGEPQHYEKHYVHEQFDGWFHQSAVKLNDGVVTTTTDITTRKQAQEQLQQSQTFLQSVIDSPLDVIQVFNAVRDEAGQILDFVWVMNNQKAVAQNGQVIGKRLLKQNPGVVPTGVFEHMVQVVQTGVAYEQEQYYPHEQFDGWFYQALVKTEDGVTMTTRDISHQKQAE</sequence>
<proteinExistence type="predicted"/>
<dbReference type="Gene3D" id="3.30.450.20">
    <property type="entry name" value="PAS domain"/>
    <property type="match status" value="2"/>
</dbReference>
<dbReference type="SUPFAM" id="SSF55785">
    <property type="entry name" value="PYP-like sensor domain (PAS domain)"/>
    <property type="match status" value="2"/>
</dbReference>
<organism evidence="1 2">
    <name type="scientific">Spirosoma liriopis</name>
    <dbReference type="NCBI Taxonomy" id="2937440"/>
    <lineage>
        <taxon>Bacteria</taxon>
        <taxon>Pseudomonadati</taxon>
        <taxon>Bacteroidota</taxon>
        <taxon>Cytophagia</taxon>
        <taxon>Cytophagales</taxon>
        <taxon>Cytophagaceae</taxon>
        <taxon>Spirosoma</taxon>
    </lineage>
</organism>